<comment type="pathway">
    <text evidence="4">Lipid metabolism.</text>
</comment>
<evidence type="ECO:0000256" key="23">
    <source>
        <dbReference type="SAM" id="MobiDB-lite"/>
    </source>
</evidence>
<keyword evidence="16" id="KW-0443">Lipid metabolism</keyword>
<feature type="site" description="Important for enzyme activity" evidence="21">
    <location>
        <position position="293"/>
    </location>
</feature>
<comment type="caution">
    <text evidence="25">The sequence shown here is derived from an EMBL/GenBank/DDBJ whole genome shotgun (WGS) entry which is preliminary data.</text>
</comment>
<dbReference type="GO" id="GO:0003882">
    <property type="term" value="F:CDP-diacylglycerol-serine O-phosphatidyltransferase activity"/>
    <property type="evidence" value="ECO:0007669"/>
    <property type="project" value="UniProtKB-EC"/>
</dbReference>
<evidence type="ECO:0000256" key="9">
    <source>
        <dbReference type="ARBA" id="ARBA00022679"/>
    </source>
</evidence>
<dbReference type="PROSITE" id="PS52048">
    <property type="entry name" value="UCH_DOMAIN"/>
    <property type="match status" value="1"/>
</dbReference>
<dbReference type="PROSITE" id="PS00379">
    <property type="entry name" value="CDP_ALCOHOL_P_TRANSF"/>
    <property type="match status" value="1"/>
</dbReference>
<keyword evidence="7" id="KW-0444">Lipid biosynthesis</keyword>
<dbReference type="FunFam" id="1.20.120.1760:FF:000022">
    <property type="entry name" value="CDP-diacylglycerol--serine O-phosphatidyltransferase"/>
    <property type="match status" value="1"/>
</dbReference>
<dbReference type="Proteomes" id="UP001303647">
    <property type="component" value="Unassembled WGS sequence"/>
</dbReference>
<dbReference type="Gene3D" id="1.20.120.1760">
    <property type="match status" value="1"/>
</dbReference>
<keyword evidence="13 21" id="KW-0788">Thiol protease</keyword>
<comment type="similarity">
    <text evidence="5 21">Belongs to the peptidase C12 family.</text>
</comment>
<keyword evidence="9 22" id="KW-0808">Transferase</keyword>
<evidence type="ECO:0000256" key="13">
    <source>
        <dbReference type="ARBA" id="ARBA00022807"/>
    </source>
</evidence>
<evidence type="ECO:0000256" key="19">
    <source>
        <dbReference type="ARBA" id="ARBA00023264"/>
    </source>
</evidence>
<keyword evidence="11 21" id="KW-0833">Ubl conjugation pathway</keyword>
<keyword evidence="10" id="KW-0812">Transmembrane</keyword>
<feature type="active site" description="Proton donor" evidence="21">
    <location>
        <position position="278"/>
    </location>
</feature>
<comment type="similarity">
    <text evidence="6 22">Belongs to the CDP-alcohol phosphatidyltransferase class-I family.</text>
</comment>
<evidence type="ECO:0000313" key="26">
    <source>
        <dbReference type="Proteomes" id="UP001303647"/>
    </source>
</evidence>
<dbReference type="Gene3D" id="3.40.532.10">
    <property type="entry name" value="Peptidase C12, ubiquitin carboxyl-terminal hydrolase"/>
    <property type="match status" value="1"/>
</dbReference>
<dbReference type="PANTHER" id="PTHR10589">
    <property type="entry name" value="UBIQUITIN CARBOXYL-TERMINAL HYDROLASE"/>
    <property type="match status" value="1"/>
</dbReference>
<comment type="subcellular location">
    <subcellularLocation>
        <location evidence="3">Endoplasmic reticulum membrane</location>
        <topology evidence="3">Multi-pass membrane protein</topology>
    </subcellularLocation>
</comment>
<accession>A0AAN7CR25</accession>
<dbReference type="FunFam" id="3.40.532.10:FF:000010">
    <property type="entry name" value="Ubiquitin carboxyl-terminal hydrolase"/>
    <property type="match status" value="1"/>
</dbReference>
<organism evidence="25 26">
    <name type="scientific">Corynascus novoguineensis</name>
    <dbReference type="NCBI Taxonomy" id="1126955"/>
    <lineage>
        <taxon>Eukaryota</taxon>
        <taxon>Fungi</taxon>
        <taxon>Dikarya</taxon>
        <taxon>Ascomycota</taxon>
        <taxon>Pezizomycotina</taxon>
        <taxon>Sordariomycetes</taxon>
        <taxon>Sordariomycetidae</taxon>
        <taxon>Sordariales</taxon>
        <taxon>Chaetomiaceae</taxon>
        <taxon>Corynascus</taxon>
    </lineage>
</organism>
<evidence type="ECO:0000256" key="1">
    <source>
        <dbReference type="ARBA" id="ARBA00000287"/>
    </source>
</evidence>
<evidence type="ECO:0000256" key="6">
    <source>
        <dbReference type="ARBA" id="ARBA00010441"/>
    </source>
</evidence>
<evidence type="ECO:0000256" key="3">
    <source>
        <dbReference type="ARBA" id="ARBA00004477"/>
    </source>
</evidence>
<dbReference type="InterPro" id="IPR000462">
    <property type="entry name" value="CDP-OH_P_trans"/>
</dbReference>
<evidence type="ECO:0000256" key="8">
    <source>
        <dbReference type="ARBA" id="ARBA00022670"/>
    </source>
</evidence>
<feature type="domain" description="UCH catalytic" evidence="24">
    <location>
        <begin position="97"/>
        <end position="340"/>
    </location>
</feature>
<comment type="catalytic activity">
    <reaction evidence="1">
        <text>a CDP-1,2-diacyl-sn-glycerol + L-serine = a 1,2-diacyl-sn-glycero-3-phospho-L-serine + CMP + H(+)</text>
        <dbReference type="Rhea" id="RHEA:16913"/>
        <dbReference type="ChEBI" id="CHEBI:15378"/>
        <dbReference type="ChEBI" id="CHEBI:33384"/>
        <dbReference type="ChEBI" id="CHEBI:57262"/>
        <dbReference type="ChEBI" id="CHEBI:58332"/>
        <dbReference type="ChEBI" id="CHEBI:60377"/>
        <dbReference type="EC" id="2.7.8.8"/>
    </reaction>
</comment>
<evidence type="ECO:0000256" key="17">
    <source>
        <dbReference type="ARBA" id="ARBA00023136"/>
    </source>
</evidence>
<comment type="catalytic activity">
    <reaction evidence="2 21">
        <text>Thiol-dependent hydrolysis of ester, thioester, amide, peptide and isopeptide bonds formed by the C-terminal Gly of ubiquitin (a 76-residue protein attached to proteins as an intracellular targeting signal).</text>
        <dbReference type="EC" id="3.4.19.12"/>
    </reaction>
</comment>
<keyword evidence="19" id="KW-1208">Phospholipid metabolism</keyword>
<dbReference type="EMBL" id="MU857676">
    <property type="protein sequence ID" value="KAK4246370.1"/>
    <property type="molecule type" value="Genomic_DNA"/>
</dbReference>
<evidence type="ECO:0000256" key="15">
    <source>
        <dbReference type="ARBA" id="ARBA00022989"/>
    </source>
</evidence>
<dbReference type="Pfam" id="PF01088">
    <property type="entry name" value="Peptidase_C12"/>
    <property type="match status" value="1"/>
</dbReference>
<dbReference type="GO" id="GO:0004843">
    <property type="term" value="F:cysteine-type deubiquitinase activity"/>
    <property type="evidence" value="ECO:0007669"/>
    <property type="project" value="UniProtKB-UniRule"/>
</dbReference>
<sequence length="740" mass="81722">MARVRISSDPTKETNSENGDAASSLPLRRSGRARKRPSDHGEDADYENGRIATSSASSESRQNRKRRVAPSALDVPDNLLEASLGPWKENEQSEWPSWIELESDPAFFTAILGLLGVKGARIEEVLSVDEDTLATLPPPVHGLVFLYEYVADEGIKTTESCRNVWFANQTTQNACATIALLNIIMNAEQLSLGEKLRKFKEESKDLSPPLRGHLINNSTWIRVAHNSFARRLDHLDAALGLQNEVDNKKKRAKSVFSGQQQKRRKPKKEKSENTTAYHFIAFVPIGQQVWQLDGLASAPVCIGEYGEDKHWTSVMCPVLQERMMRYETERLFFSLLAVCGDNLAHVRQKLAANIRNLADLNSKLSNNPSWPSRTASQDTIYNPSDARLPALQLDVEDIQAVPDSDLKPSLSKQQQRDLCSSPGMDDESTPAETTIETALELWDQLGVEQKQILAEYDRESVADGGQESTVILGRTKDYTAAVHEWVKKLAGHKHTDMSRRSSAAAVNGAASKEGRNIDLPTSDKQKVLLSTDAGHFSLVRALHLADLITEMNGLCGILSLFSSMRYCLGDPTEHGNLWAALAFLPFGLFFDFLDGKVARWRKKSSMMGQELDSLADLISFGVSPAAVAFALGIRTPLDHLCLAFFVLCGLTRLARFNVTATSIPKDASGKARYFEGTPIPTTLALDALMAYWLSQGWVGHDALPGGVWFAGSALEMHPIVLLFMVHGCLMTSRTIHIPKP</sequence>
<evidence type="ECO:0000256" key="16">
    <source>
        <dbReference type="ARBA" id="ARBA00023098"/>
    </source>
</evidence>
<evidence type="ECO:0000256" key="4">
    <source>
        <dbReference type="ARBA" id="ARBA00005189"/>
    </source>
</evidence>
<evidence type="ECO:0000256" key="21">
    <source>
        <dbReference type="PROSITE-ProRule" id="PRU01393"/>
    </source>
</evidence>
<evidence type="ECO:0000256" key="12">
    <source>
        <dbReference type="ARBA" id="ARBA00022801"/>
    </source>
</evidence>
<feature type="compositionally biased region" description="Polar residues" evidence="23">
    <location>
        <begin position="51"/>
        <end position="60"/>
    </location>
</feature>
<dbReference type="InterPro" id="IPR038765">
    <property type="entry name" value="Papain-like_cys_pep_sf"/>
</dbReference>
<keyword evidence="14" id="KW-0256">Endoplasmic reticulum</keyword>
<protein>
    <recommendedName>
        <fullName evidence="21">ubiquitinyl hydrolase 1</fullName>
        <ecNumber evidence="21">3.4.19.12</ecNumber>
    </recommendedName>
</protein>
<keyword evidence="8 21" id="KW-0645">Protease</keyword>
<feature type="region of interest" description="Disordered" evidence="23">
    <location>
        <begin position="1"/>
        <end position="72"/>
    </location>
</feature>
<feature type="active site" description="Nucleophile" evidence="21">
    <location>
        <position position="175"/>
    </location>
</feature>
<evidence type="ECO:0000256" key="20">
    <source>
        <dbReference type="ARBA" id="ARBA00060701"/>
    </source>
</evidence>
<evidence type="ECO:0000256" key="11">
    <source>
        <dbReference type="ARBA" id="ARBA00022786"/>
    </source>
</evidence>
<feature type="site" description="Transition state stabilizer" evidence="21">
    <location>
        <position position="169"/>
    </location>
</feature>
<evidence type="ECO:0000256" key="18">
    <source>
        <dbReference type="ARBA" id="ARBA00023209"/>
    </source>
</evidence>
<keyword evidence="26" id="KW-1185">Reference proteome</keyword>
<keyword evidence="17" id="KW-0472">Membrane</keyword>
<dbReference type="InterPro" id="IPR043130">
    <property type="entry name" value="CDP-OH_PTrfase_TM_dom"/>
</dbReference>
<evidence type="ECO:0000256" key="7">
    <source>
        <dbReference type="ARBA" id="ARBA00022516"/>
    </source>
</evidence>
<evidence type="ECO:0000259" key="24">
    <source>
        <dbReference type="PROSITE" id="PS52048"/>
    </source>
</evidence>
<dbReference type="PANTHER" id="PTHR10589:SF16">
    <property type="entry name" value="UBIQUITIN CARBOXYL-TERMINAL HYDROLASE ISOZYME L5"/>
    <property type="match status" value="1"/>
</dbReference>
<evidence type="ECO:0000313" key="25">
    <source>
        <dbReference type="EMBL" id="KAK4246370.1"/>
    </source>
</evidence>
<dbReference type="NCBIfam" id="TIGR00473">
    <property type="entry name" value="pssA"/>
    <property type="match status" value="1"/>
</dbReference>
<evidence type="ECO:0000256" key="10">
    <source>
        <dbReference type="ARBA" id="ARBA00022692"/>
    </source>
</evidence>
<dbReference type="InterPro" id="IPR036959">
    <property type="entry name" value="Peptidase_C12_UCH_sf"/>
</dbReference>
<dbReference type="InterPro" id="IPR001578">
    <property type="entry name" value="Peptidase_C12_UCH"/>
</dbReference>
<reference evidence="25" key="2">
    <citation type="submission" date="2023-05" db="EMBL/GenBank/DDBJ databases">
        <authorList>
            <consortium name="Lawrence Berkeley National Laboratory"/>
            <person name="Steindorff A."/>
            <person name="Hensen N."/>
            <person name="Bonometti L."/>
            <person name="Westerberg I."/>
            <person name="Brannstrom I.O."/>
            <person name="Guillou S."/>
            <person name="Cros-Aarteil S."/>
            <person name="Calhoun S."/>
            <person name="Haridas S."/>
            <person name="Kuo A."/>
            <person name="Mondo S."/>
            <person name="Pangilinan J."/>
            <person name="Riley R."/>
            <person name="Labutti K."/>
            <person name="Andreopoulos B."/>
            <person name="Lipzen A."/>
            <person name="Chen C."/>
            <person name="Yanf M."/>
            <person name="Daum C."/>
            <person name="Ng V."/>
            <person name="Clum A."/>
            <person name="Ohm R."/>
            <person name="Martin F."/>
            <person name="Silar P."/>
            <person name="Natvig D."/>
            <person name="Lalanne C."/>
            <person name="Gautier V."/>
            <person name="Ament-Velasquez S.L."/>
            <person name="Kruys A."/>
            <person name="Hutchinson M.I."/>
            <person name="Powell A.J."/>
            <person name="Barry K."/>
            <person name="Miller A.N."/>
            <person name="Grigoriev I.V."/>
            <person name="Debuchy R."/>
            <person name="Gladieux P."/>
            <person name="Thoren M.H."/>
            <person name="Johannesson H."/>
        </authorList>
    </citation>
    <scope>NUCLEOTIDE SEQUENCE</scope>
    <source>
        <strain evidence="25">CBS 359.72</strain>
    </source>
</reference>
<dbReference type="InterPro" id="IPR048254">
    <property type="entry name" value="CDP_ALCOHOL_P_TRANSF_CS"/>
</dbReference>
<evidence type="ECO:0000256" key="14">
    <source>
        <dbReference type="ARBA" id="ARBA00022824"/>
    </source>
</evidence>
<dbReference type="SUPFAM" id="SSF54001">
    <property type="entry name" value="Cysteine proteinases"/>
    <property type="match status" value="1"/>
</dbReference>
<comment type="pathway">
    <text evidence="20">Phospholipid metabolism; phosphatidylethanolamine biosynthesis; phosphatidylethanolamine from CDP-diacylglycerol: step 1/2.</text>
</comment>
<dbReference type="GO" id="GO:0016579">
    <property type="term" value="P:protein deubiquitination"/>
    <property type="evidence" value="ECO:0007669"/>
    <property type="project" value="TreeGrafter"/>
</dbReference>
<keyword evidence="18" id="KW-0594">Phospholipid biosynthesis</keyword>
<feature type="region of interest" description="Disordered" evidence="23">
    <location>
        <begin position="250"/>
        <end position="272"/>
    </location>
</feature>
<keyword evidence="15" id="KW-1133">Transmembrane helix</keyword>
<gene>
    <name evidence="25" type="ORF">C7999DRAFT_42220</name>
</gene>
<dbReference type="InterPro" id="IPR004533">
    <property type="entry name" value="CDP-diaglyc--ser_O-PTrfase"/>
</dbReference>
<dbReference type="GO" id="GO:0006511">
    <property type="term" value="P:ubiquitin-dependent protein catabolic process"/>
    <property type="evidence" value="ECO:0007669"/>
    <property type="project" value="UniProtKB-UniRule"/>
</dbReference>
<evidence type="ECO:0000256" key="5">
    <source>
        <dbReference type="ARBA" id="ARBA00009326"/>
    </source>
</evidence>
<feature type="region of interest" description="Disordered" evidence="23">
    <location>
        <begin position="402"/>
        <end position="431"/>
    </location>
</feature>
<evidence type="ECO:0000256" key="2">
    <source>
        <dbReference type="ARBA" id="ARBA00000707"/>
    </source>
</evidence>
<dbReference type="Pfam" id="PF01066">
    <property type="entry name" value="CDP-OH_P_transf"/>
    <property type="match status" value="1"/>
</dbReference>
<name>A0AAN7CR25_9PEZI</name>
<reference evidence="25" key="1">
    <citation type="journal article" date="2023" name="Mol. Phylogenet. Evol.">
        <title>Genome-scale phylogeny and comparative genomics of the fungal order Sordariales.</title>
        <authorList>
            <person name="Hensen N."/>
            <person name="Bonometti L."/>
            <person name="Westerberg I."/>
            <person name="Brannstrom I.O."/>
            <person name="Guillou S."/>
            <person name="Cros-Aarteil S."/>
            <person name="Calhoun S."/>
            <person name="Haridas S."/>
            <person name="Kuo A."/>
            <person name="Mondo S."/>
            <person name="Pangilinan J."/>
            <person name="Riley R."/>
            <person name="LaButti K."/>
            <person name="Andreopoulos B."/>
            <person name="Lipzen A."/>
            <person name="Chen C."/>
            <person name="Yan M."/>
            <person name="Daum C."/>
            <person name="Ng V."/>
            <person name="Clum A."/>
            <person name="Steindorff A."/>
            <person name="Ohm R.A."/>
            <person name="Martin F."/>
            <person name="Silar P."/>
            <person name="Natvig D.O."/>
            <person name="Lalanne C."/>
            <person name="Gautier V."/>
            <person name="Ament-Velasquez S.L."/>
            <person name="Kruys A."/>
            <person name="Hutchinson M.I."/>
            <person name="Powell A.J."/>
            <person name="Barry K."/>
            <person name="Miller A.N."/>
            <person name="Grigoriev I.V."/>
            <person name="Debuchy R."/>
            <person name="Gladieux P."/>
            <person name="Hiltunen Thoren M."/>
            <person name="Johannesson H."/>
        </authorList>
    </citation>
    <scope>NUCLEOTIDE SEQUENCE</scope>
    <source>
        <strain evidence="25">CBS 359.72</strain>
    </source>
</reference>
<dbReference type="EC" id="3.4.19.12" evidence="21"/>
<keyword evidence="12 21" id="KW-0378">Hydrolase</keyword>
<proteinExistence type="inferred from homology"/>
<evidence type="ECO:0000256" key="22">
    <source>
        <dbReference type="RuleBase" id="RU003750"/>
    </source>
</evidence>
<dbReference type="GO" id="GO:0006659">
    <property type="term" value="P:phosphatidylserine biosynthetic process"/>
    <property type="evidence" value="ECO:0007669"/>
    <property type="project" value="UniProtKB-ARBA"/>
</dbReference>
<dbReference type="AlphaFoldDB" id="A0AAN7CR25"/>
<dbReference type="GO" id="GO:0005789">
    <property type="term" value="C:endoplasmic reticulum membrane"/>
    <property type="evidence" value="ECO:0007669"/>
    <property type="project" value="UniProtKB-SubCell"/>
</dbReference>